<dbReference type="InterPro" id="IPR035923">
    <property type="entry name" value="TT1751-like_sf"/>
</dbReference>
<evidence type="ECO:0000259" key="2">
    <source>
        <dbReference type="Pfam" id="PF03625"/>
    </source>
</evidence>
<sequence length="150" mass="15903">MKKSASLKILGAALGLALGASVAQAGEAAKTYAFDGAFEDATFGIESAIVDKGLVIDYVSHTGDMLNRTAKDVGSSKPIFEKADIFLFCSAVLSRKVMEADPANIAYCPYKVFVTKRDGKVEIGHPVYPEGPMKEVEALLAEIANKAISE</sequence>
<name>A0A285PGY9_9HYPH</name>
<feature type="signal peptide" evidence="1">
    <location>
        <begin position="1"/>
        <end position="25"/>
    </location>
</feature>
<dbReference type="OrthoDB" id="7363179at2"/>
<evidence type="ECO:0000313" key="3">
    <source>
        <dbReference type="EMBL" id="SNZ20974.1"/>
    </source>
</evidence>
<keyword evidence="1" id="KW-0732">Signal</keyword>
<dbReference type="EMBL" id="OBEL01000006">
    <property type="protein sequence ID" value="SNZ20974.1"/>
    <property type="molecule type" value="Genomic_DNA"/>
</dbReference>
<evidence type="ECO:0000313" key="4">
    <source>
        <dbReference type="Proteomes" id="UP000219439"/>
    </source>
</evidence>
<dbReference type="Proteomes" id="UP000219439">
    <property type="component" value="Unassembled WGS sequence"/>
</dbReference>
<accession>A0A285PGY9</accession>
<proteinExistence type="predicted"/>
<evidence type="ECO:0000256" key="1">
    <source>
        <dbReference type="SAM" id="SignalP"/>
    </source>
</evidence>
<dbReference type="InterPro" id="IPR005180">
    <property type="entry name" value="DUF302"/>
</dbReference>
<dbReference type="AlphaFoldDB" id="A0A285PGY9"/>
<reference evidence="3 4" key="1">
    <citation type="submission" date="2017-09" db="EMBL/GenBank/DDBJ databases">
        <authorList>
            <person name="Ehlers B."/>
            <person name="Leendertz F.H."/>
        </authorList>
    </citation>
    <scope>NUCLEOTIDE SEQUENCE [LARGE SCALE GENOMIC DNA]</scope>
    <source>
        <strain evidence="3 4">DSM 18289</strain>
    </source>
</reference>
<gene>
    <name evidence="3" type="ORF">SAMN06265368_4088</name>
</gene>
<dbReference type="SUPFAM" id="SSF103247">
    <property type="entry name" value="TT1751-like"/>
    <property type="match status" value="1"/>
</dbReference>
<feature type="domain" description="DUF302" evidence="2">
    <location>
        <begin position="80"/>
        <end position="124"/>
    </location>
</feature>
<keyword evidence="4" id="KW-1185">Reference proteome</keyword>
<protein>
    <submittedName>
        <fullName evidence="3">Uncharacterized conserved protein, DUF302 family</fullName>
    </submittedName>
</protein>
<dbReference type="RefSeq" id="WP_097155348.1">
    <property type="nucleotide sequence ID" value="NZ_OBEL01000006.1"/>
</dbReference>
<feature type="chain" id="PRO_5012357409" evidence="1">
    <location>
        <begin position="26"/>
        <end position="150"/>
    </location>
</feature>
<dbReference type="Gene3D" id="3.30.310.70">
    <property type="entry name" value="TT1751-like domain"/>
    <property type="match status" value="1"/>
</dbReference>
<organism evidence="3 4">
    <name type="scientific">Cohaesibacter gelatinilyticus</name>
    <dbReference type="NCBI Taxonomy" id="372072"/>
    <lineage>
        <taxon>Bacteria</taxon>
        <taxon>Pseudomonadati</taxon>
        <taxon>Pseudomonadota</taxon>
        <taxon>Alphaproteobacteria</taxon>
        <taxon>Hyphomicrobiales</taxon>
        <taxon>Cohaesibacteraceae</taxon>
    </lineage>
</organism>
<dbReference type="Pfam" id="PF03625">
    <property type="entry name" value="DUF302"/>
    <property type="match status" value="1"/>
</dbReference>